<keyword evidence="2" id="KW-0808">Transferase</keyword>
<dbReference type="InterPro" id="IPR005079">
    <property type="entry name" value="Peptidase_C45_hydrolase"/>
</dbReference>
<dbReference type="RefSeq" id="WP_012400556.1">
    <property type="nucleotide sequence ID" value="NC_010622.1"/>
</dbReference>
<dbReference type="eggNOG" id="ENOG502Z98E">
    <property type="taxonomic scope" value="Bacteria"/>
</dbReference>
<organism evidence="2 3">
    <name type="scientific">Paraburkholderia phymatum (strain DSM 17167 / CIP 108236 / LMG 21445 / STM815)</name>
    <name type="common">Burkholderia phymatum</name>
    <dbReference type="NCBI Taxonomy" id="391038"/>
    <lineage>
        <taxon>Bacteria</taxon>
        <taxon>Pseudomonadati</taxon>
        <taxon>Pseudomonadota</taxon>
        <taxon>Betaproteobacteria</taxon>
        <taxon>Burkholderiales</taxon>
        <taxon>Burkholderiaceae</taxon>
        <taxon>Paraburkholderia</taxon>
    </lineage>
</organism>
<dbReference type="NCBIfam" id="NF040521">
    <property type="entry name" value="C45_proenzyme"/>
    <property type="match status" value="1"/>
</dbReference>
<dbReference type="Pfam" id="PF03417">
    <property type="entry name" value="AAT"/>
    <property type="match status" value="1"/>
</dbReference>
<dbReference type="PANTHER" id="PTHR34180">
    <property type="entry name" value="PEPTIDASE C45"/>
    <property type="match status" value="1"/>
</dbReference>
<dbReference type="MEROPS" id="C45.A01"/>
<dbReference type="STRING" id="391038.Bphy_1153"/>
<dbReference type="Proteomes" id="UP000001192">
    <property type="component" value="Chromosome 1"/>
</dbReference>
<dbReference type="InterPro" id="IPR047801">
    <property type="entry name" value="Peptidase_C45"/>
</dbReference>
<protein>
    <submittedName>
        <fullName evidence="2">Peptidase C45 acyl-coenzyme A:6-aminopenicillanic acid acyl-transferase</fullName>
    </submittedName>
</protein>
<dbReference type="Gene3D" id="3.60.60.10">
    <property type="entry name" value="Penicillin V Acylase, Chain A"/>
    <property type="match status" value="1"/>
</dbReference>
<dbReference type="EMBL" id="CP001043">
    <property type="protein sequence ID" value="ACC70342.1"/>
    <property type="molecule type" value="Genomic_DNA"/>
</dbReference>
<proteinExistence type="predicted"/>
<dbReference type="InterPro" id="IPR047794">
    <property type="entry name" value="C45_proenzyme-like"/>
</dbReference>
<dbReference type="KEGG" id="bph:Bphy_1153"/>
<dbReference type="AlphaFoldDB" id="B2JHA4"/>
<dbReference type="OrthoDB" id="6793339at2"/>
<accession>B2JHA4</accession>
<dbReference type="PANTHER" id="PTHR34180:SF1">
    <property type="entry name" value="BETA-ALANYL-DOPAMINE_CARCININE HYDROLASE"/>
    <property type="match status" value="1"/>
</dbReference>
<evidence type="ECO:0000313" key="2">
    <source>
        <dbReference type="EMBL" id="ACC70342.1"/>
    </source>
</evidence>
<name>B2JHA4_PARP8</name>
<dbReference type="HOGENOM" id="CLU_070782_0_0_4"/>
<reference evidence="3" key="1">
    <citation type="journal article" date="2014" name="Stand. Genomic Sci.">
        <title>Complete genome sequence of Burkholderia phymatum STM815(T), a broad host range and efficient nitrogen-fixing symbiont of Mimosa species.</title>
        <authorList>
            <person name="Moulin L."/>
            <person name="Klonowska A."/>
            <person name="Caroline B."/>
            <person name="Booth K."/>
            <person name="Vriezen J.A."/>
            <person name="Melkonian R."/>
            <person name="James E.K."/>
            <person name="Young J.P."/>
            <person name="Bena G."/>
            <person name="Hauser L."/>
            <person name="Land M."/>
            <person name="Kyrpides N."/>
            <person name="Bruce D."/>
            <person name="Chain P."/>
            <person name="Copeland A."/>
            <person name="Pitluck S."/>
            <person name="Woyke T."/>
            <person name="Lizotte-Waniewski M."/>
            <person name="Bristow J."/>
            <person name="Riley M."/>
        </authorList>
    </citation>
    <scope>NUCLEOTIDE SEQUENCE [LARGE SCALE GENOMIC DNA]</scope>
    <source>
        <strain evidence="3">DSM 17167 / CIP 108236 / LMG 21445 / STM815</strain>
    </source>
</reference>
<dbReference type="GO" id="GO:0016740">
    <property type="term" value="F:transferase activity"/>
    <property type="evidence" value="ECO:0007669"/>
    <property type="project" value="UniProtKB-KW"/>
</dbReference>
<gene>
    <name evidence="2" type="ordered locus">Bphy_1153</name>
</gene>
<feature type="domain" description="Peptidase C45 hydrolase" evidence="1">
    <location>
        <begin position="111"/>
        <end position="317"/>
    </location>
</feature>
<keyword evidence="3" id="KW-1185">Reference proteome</keyword>
<evidence type="ECO:0000313" key="3">
    <source>
        <dbReference type="Proteomes" id="UP000001192"/>
    </source>
</evidence>
<sequence length="355" mass="38252">MPALGLIEVSGSPYEAGQALGRFGAPAVQGHLLRTAAWHEVMQWRGSPMAAAMTQHVQQRFPRIWSELQGLADGLRVPFEDVFLWNCRGDLWAASPDGCTTVLLPSDLGTRIAHNEDGDPGFAGHCAIAECRIDGSPGFAAFVYPGSLPGHTFAVTEAGLAVTVNNLRQRGVDAGVPRMVLTRAVLDATTLDAALTVLRDSPRAGGFHLTLGHRVRAGLLSVEYSSHGCSVREIGEPSLHANHAIHPAMSGFAQRVTASSRDRQRRGDTLLNEAREAGRAPDPLAILADTHEASSLPIYRAAPDDPDGENTLATADIVIRASHIEWDVYEQPGTPPRYRFIDGHRQTQHAPQGRE</sequence>
<evidence type="ECO:0000259" key="1">
    <source>
        <dbReference type="Pfam" id="PF03417"/>
    </source>
</evidence>